<dbReference type="EMBL" id="BGPR01034058">
    <property type="protein sequence ID" value="GBO08243.1"/>
    <property type="molecule type" value="Genomic_DNA"/>
</dbReference>
<proteinExistence type="predicted"/>
<reference evidence="1 2" key="1">
    <citation type="journal article" date="2019" name="Sci. Rep.">
        <title>Orb-weaving spider Araneus ventricosus genome elucidates the spidroin gene catalogue.</title>
        <authorList>
            <person name="Kono N."/>
            <person name="Nakamura H."/>
            <person name="Ohtoshi R."/>
            <person name="Moran D.A.P."/>
            <person name="Shinohara A."/>
            <person name="Yoshida Y."/>
            <person name="Fujiwara M."/>
            <person name="Mori M."/>
            <person name="Tomita M."/>
            <person name="Arakawa K."/>
        </authorList>
    </citation>
    <scope>NUCLEOTIDE SEQUENCE [LARGE SCALE GENOMIC DNA]</scope>
</reference>
<sequence length="196" mass="22808">MIVVTRFKHWELKEFQWPSPARPTPLVEGVPHRVEAPRPPFKPYVHKERRSRLDFMRDPNAPKVSKALYVRFGRQFLDEDTPGEFLLGSHPELDSNRINIVRRVFRRAQRIASKDGIVRAKIKTKSGIVIRPIRKLRPLELYGESLITIEDEVPDTPGDPEREDISELIQSPPKLDDKLDCHPDIDHTVEFQLNKP</sequence>
<name>A0A4Y2U6X3_ARAVE</name>
<evidence type="ECO:0000313" key="1">
    <source>
        <dbReference type="EMBL" id="GBO08243.1"/>
    </source>
</evidence>
<dbReference type="AlphaFoldDB" id="A0A4Y2U6X3"/>
<comment type="caution">
    <text evidence="1">The sequence shown here is derived from an EMBL/GenBank/DDBJ whole genome shotgun (WGS) entry which is preliminary data.</text>
</comment>
<evidence type="ECO:0008006" key="3">
    <source>
        <dbReference type="Google" id="ProtNLM"/>
    </source>
</evidence>
<dbReference type="Proteomes" id="UP000499080">
    <property type="component" value="Unassembled WGS sequence"/>
</dbReference>
<protein>
    <recommendedName>
        <fullName evidence="3">DUF5641 domain-containing protein</fullName>
    </recommendedName>
</protein>
<accession>A0A4Y2U6X3</accession>
<organism evidence="1 2">
    <name type="scientific">Araneus ventricosus</name>
    <name type="common">Orbweaver spider</name>
    <name type="synonym">Epeira ventricosa</name>
    <dbReference type="NCBI Taxonomy" id="182803"/>
    <lineage>
        <taxon>Eukaryota</taxon>
        <taxon>Metazoa</taxon>
        <taxon>Ecdysozoa</taxon>
        <taxon>Arthropoda</taxon>
        <taxon>Chelicerata</taxon>
        <taxon>Arachnida</taxon>
        <taxon>Araneae</taxon>
        <taxon>Araneomorphae</taxon>
        <taxon>Entelegynae</taxon>
        <taxon>Araneoidea</taxon>
        <taxon>Araneidae</taxon>
        <taxon>Araneus</taxon>
    </lineage>
</organism>
<keyword evidence="2" id="KW-1185">Reference proteome</keyword>
<evidence type="ECO:0000313" key="2">
    <source>
        <dbReference type="Proteomes" id="UP000499080"/>
    </source>
</evidence>
<gene>
    <name evidence="1" type="ORF">AVEN_23692_1</name>
</gene>